<sequence length="74" mass="8818">MEEYRIMMELYYKSQDREDYYELYEKYVEPELGKIMESESFSDVDEYAGSISANSEMLGFVMGFKTAMELIMEC</sequence>
<dbReference type="EMBL" id="ABIL02000005">
    <property type="protein sequence ID" value="EDS72994.1"/>
    <property type="molecule type" value="Genomic_DNA"/>
</dbReference>
<dbReference type="STRING" id="445971.ANASTE_00709"/>
<gene>
    <name evidence="1" type="ORF">ANASTE_00709</name>
</gene>
<name>B1C7K7_9FIRM</name>
<protein>
    <submittedName>
        <fullName evidence="1">Uncharacterized protein</fullName>
    </submittedName>
</protein>
<evidence type="ECO:0000313" key="2">
    <source>
        <dbReference type="Proteomes" id="UP000005178"/>
    </source>
</evidence>
<proteinExistence type="predicted"/>
<reference evidence="1" key="2">
    <citation type="submission" date="2013-08" db="EMBL/GenBank/DDBJ databases">
        <title>Draft genome sequence of Anaerofustis stercorihominis (DSM 17244).</title>
        <authorList>
            <person name="Sudarsanam P."/>
            <person name="Ley R."/>
            <person name="Guruge J."/>
            <person name="Turnbaugh P.J."/>
            <person name="Mahowald M."/>
            <person name="Liep D."/>
            <person name="Gordon J."/>
        </authorList>
    </citation>
    <scope>NUCLEOTIDE SEQUENCE</scope>
    <source>
        <strain evidence="1">DSM 17244</strain>
    </source>
</reference>
<keyword evidence="2" id="KW-1185">Reference proteome</keyword>
<accession>B1C7K7</accession>
<dbReference type="HOGENOM" id="CLU_2679635_0_0_9"/>
<reference evidence="1" key="1">
    <citation type="submission" date="2008-01" db="EMBL/GenBank/DDBJ databases">
        <authorList>
            <person name="Fulton L."/>
            <person name="Clifton S."/>
            <person name="Fulton B."/>
            <person name="Xu J."/>
            <person name="Minx P."/>
            <person name="Pepin K.H."/>
            <person name="Johnson M."/>
            <person name="Thiruvilangam P."/>
            <person name="Bhonagiri V."/>
            <person name="Nash W.E."/>
            <person name="Mardis E.R."/>
            <person name="Wilson R.K."/>
        </authorList>
    </citation>
    <scope>NUCLEOTIDE SEQUENCE [LARGE SCALE GENOMIC DNA]</scope>
    <source>
        <strain evidence="1">DSM 17244</strain>
    </source>
</reference>
<comment type="caution">
    <text evidence="1">The sequence shown here is derived from an EMBL/GenBank/DDBJ whole genome shotgun (WGS) entry which is preliminary data.</text>
</comment>
<evidence type="ECO:0000313" key="1">
    <source>
        <dbReference type="EMBL" id="EDS72994.1"/>
    </source>
</evidence>
<dbReference type="AlphaFoldDB" id="B1C7K7"/>
<dbReference type="GeneID" id="97999610"/>
<dbReference type="RefSeq" id="WP_007049158.1">
    <property type="nucleotide sequence ID" value="NZ_DS560015.1"/>
</dbReference>
<organism evidence="1 2">
    <name type="scientific">Anaerofustis stercorihominis DSM 17244</name>
    <dbReference type="NCBI Taxonomy" id="445971"/>
    <lineage>
        <taxon>Bacteria</taxon>
        <taxon>Bacillati</taxon>
        <taxon>Bacillota</taxon>
        <taxon>Clostridia</taxon>
        <taxon>Eubacteriales</taxon>
        <taxon>Eubacteriaceae</taxon>
        <taxon>Anaerofustis</taxon>
    </lineage>
</organism>
<dbReference type="Proteomes" id="UP000005178">
    <property type="component" value="Unassembled WGS sequence"/>
</dbReference>